<name>A0A836KTC2_LEIEN</name>
<proteinExistence type="predicted"/>
<evidence type="ECO:0000256" key="2">
    <source>
        <dbReference type="SAM" id="MobiDB-lite"/>
    </source>
</evidence>
<evidence type="ECO:0000313" key="3">
    <source>
        <dbReference type="EMBL" id="KAG5486529.1"/>
    </source>
</evidence>
<organism evidence="3 4">
    <name type="scientific">Leishmania enriettii</name>
    <dbReference type="NCBI Taxonomy" id="5663"/>
    <lineage>
        <taxon>Eukaryota</taxon>
        <taxon>Discoba</taxon>
        <taxon>Euglenozoa</taxon>
        <taxon>Kinetoplastea</taxon>
        <taxon>Metakinetoplastina</taxon>
        <taxon>Trypanosomatida</taxon>
        <taxon>Trypanosomatidae</taxon>
        <taxon>Leishmaniinae</taxon>
        <taxon>Leishmania</taxon>
    </lineage>
</organism>
<feature type="compositionally biased region" description="Basic and acidic residues" evidence="2">
    <location>
        <begin position="127"/>
        <end position="141"/>
    </location>
</feature>
<dbReference type="Proteomes" id="UP000674179">
    <property type="component" value="Chromosome 4"/>
</dbReference>
<evidence type="ECO:0000313" key="4">
    <source>
        <dbReference type="Proteomes" id="UP000674179"/>
    </source>
</evidence>
<protein>
    <submittedName>
        <fullName evidence="3">Uncharacterized protein</fullName>
    </submittedName>
</protein>
<feature type="region of interest" description="Disordered" evidence="2">
    <location>
        <begin position="122"/>
        <end position="230"/>
    </location>
</feature>
<keyword evidence="4" id="KW-1185">Reference proteome</keyword>
<dbReference type="GeneID" id="94175041"/>
<sequence length="420" mass="46142">MLDNNDAQPPHRGMARISIDASCGVKPTKATDHFSDEDKGALRMVNMLTRASDTIRAERGRADALEKENTALRARLDGVRLAYQLTATQRARRESQALRGMAAPNMDEDDTLFAYVRNRLIGSGEHPSSEHEGARCTDEGAPRTFPLQQQRPRSSDAAPKATVEATARSRSRDSVTASKQRCRKGWVADITPPKSASPKPREHHASAAQEAHAGKDNLNSCLTGAGSREGQTTAVLEEDDKGADASPGHWMACRLFRALAPRPTDCAVGDIVHTMVTALQHDVQTELNRPRDGADPTLSRIRGFALVRLRPCVYRLFVGSPAEVRAMERAARRRSSDTAQTASRFPPAALYRSHFLLYSPGKDNQAAAHVYPSRVTTSVIHLTIDAGTLRIVRGGGHIDFIDYLERRLRVKLFNTQARLS</sequence>
<dbReference type="EMBL" id="JAFHKP010000004">
    <property type="protein sequence ID" value="KAG5486529.1"/>
    <property type="molecule type" value="Genomic_DNA"/>
</dbReference>
<accession>A0A836KTC2</accession>
<dbReference type="AlphaFoldDB" id="A0A836KTC2"/>
<dbReference type="OrthoDB" id="273723at2759"/>
<dbReference type="RefSeq" id="XP_067695863.1">
    <property type="nucleotide sequence ID" value="XM_067839531.1"/>
</dbReference>
<keyword evidence="1" id="KW-0175">Coiled coil</keyword>
<feature type="coiled-coil region" evidence="1">
    <location>
        <begin position="48"/>
        <end position="82"/>
    </location>
</feature>
<comment type="caution">
    <text evidence="3">The sequence shown here is derived from an EMBL/GenBank/DDBJ whole genome shotgun (WGS) entry which is preliminary data.</text>
</comment>
<reference evidence="3 4" key="1">
    <citation type="submission" date="2021-02" db="EMBL/GenBank/DDBJ databases">
        <title>Leishmania (Mundinia) enrietti genome sequencing and assembly.</title>
        <authorList>
            <person name="Almutairi H."/>
            <person name="Gatherer D."/>
        </authorList>
    </citation>
    <scope>NUCLEOTIDE SEQUENCE [LARGE SCALE GENOMIC DNA]</scope>
    <source>
        <strain evidence="3">CUR178</strain>
    </source>
</reference>
<gene>
    <name evidence="3" type="ORF">CUR178_07896</name>
</gene>
<dbReference type="KEGG" id="lenr:94175041"/>
<evidence type="ECO:0000256" key="1">
    <source>
        <dbReference type="SAM" id="Coils"/>
    </source>
</evidence>